<evidence type="ECO:0000313" key="2">
    <source>
        <dbReference type="Proteomes" id="UP000036681"/>
    </source>
</evidence>
<dbReference type="Proteomes" id="UP000036681">
    <property type="component" value="Unplaced"/>
</dbReference>
<evidence type="ECO:0000313" key="3">
    <source>
        <dbReference type="WBParaSite" id="ALUE_0000457201-mRNA-1"/>
    </source>
</evidence>
<feature type="compositionally biased region" description="Polar residues" evidence="1">
    <location>
        <begin position="1"/>
        <end position="12"/>
    </location>
</feature>
<sequence>MHTSNSSALFQQHHSKTATRTDRKTDTDIDTNVHNTAVVQKRKDAHFMRISLSTLYYTYFYINMRFIKQIHNSSTKSHLILNIMVQELGFVQYCIVLQPQSIM</sequence>
<name>A0A0M3HQW4_ASCLU</name>
<organism evidence="2 3">
    <name type="scientific">Ascaris lumbricoides</name>
    <name type="common">Giant roundworm</name>
    <dbReference type="NCBI Taxonomy" id="6252"/>
    <lineage>
        <taxon>Eukaryota</taxon>
        <taxon>Metazoa</taxon>
        <taxon>Ecdysozoa</taxon>
        <taxon>Nematoda</taxon>
        <taxon>Chromadorea</taxon>
        <taxon>Rhabditida</taxon>
        <taxon>Spirurina</taxon>
        <taxon>Ascaridomorpha</taxon>
        <taxon>Ascaridoidea</taxon>
        <taxon>Ascarididae</taxon>
        <taxon>Ascaris</taxon>
    </lineage>
</organism>
<dbReference type="WBParaSite" id="ALUE_0000457201-mRNA-1">
    <property type="protein sequence ID" value="ALUE_0000457201-mRNA-1"/>
    <property type="gene ID" value="ALUE_0000457201"/>
</dbReference>
<protein>
    <submittedName>
        <fullName evidence="3">Ovule protein</fullName>
    </submittedName>
</protein>
<proteinExistence type="predicted"/>
<keyword evidence="2" id="KW-1185">Reference proteome</keyword>
<accession>A0A0M3HQW4</accession>
<dbReference type="AlphaFoldDB" id="A0A0M3HQW4"/>
<feature type="region of interest" description="Disordered" evidence="1">
    <location>
        <begin position="1"/>
        <end position="28"/>
    </location>
</feature>
<evidence type="ECO:0000256" key="1">
    <source>
        <dbReference type="SAM" id="MobiDB-lite"/>
    </source>
</evidence>
<reference evidence="3" key="1">
    <citation type="submission" date="2017-02" db="UniProtKB">
        <authorList>
            <consortium name="WormBaseParasite"/>
        </authorList>
    </citation>
    <scope>IDENTIFICATION</scope>
</reference>